<evidence type="ECO:0000256" key="1">
    <source>
        <dbReference type="ARBA" id="ARBA00022443"/>
    </source>
</evidence>
<proteinExistence type="predicted"/>
<evidence type="ECO:0000256" key="4">
    <source>
        <dbReference type="ARBA" id="ARBA00022833"/>
    </source>
</evidence>
<dbReference type="InterPro" id="IPR001781">
    <property type="entry name" value="Znf_LIM"/>
</dbReference>
<dbReference type="FunFam" id="2.10.110.10:FF:000087">
    <property type="entry name" value="LIM zinc-binding domain-containing Nebulette"/>
    <property type="match status" value="1"/>
</dbReference>
<dbReference type="SUPFAM" id="SSF57716">
    <property type="entry name" value="Glucocorticoid receptor-like (DNA-binding domain)"/>
    <property type="match status" value="1"/>
</dbReference>
<keyword evidence="2 6" id="KW-0479">Metal-binding</keyword>
<dbReference type="Pfam" id="PF00412">
    <property type="entry name" value="LIM"/>
    <property type="match status" value="1"/>
</dbReference>
<dbReference type="GO" id="GO:0051015">
    <property type="term" value="F:actin filament binding"/>
    <property type="evidence" value="ECO:0007669"/>
    <property type="project" value="TreeGrafter"/>
</dbReference>
<dbReference type="PRINTS" id="PR00452">
    <property type="entry name" value="SH3DOMAIN"/>
</dbReference>
<dbReference type="SUPFAM" id="SSF50044">
    <property type="entry name" value="SH3-domain"/>
    <property type="match status" value="1"/>
</dbReference>
<evidence type="ECO:0008006" key="13">
    <source>
        <dbReference type="Google" id="ProtNLM"/>
    </source>
</evidence>
<dbReference type="SMART" id="SM00326">
    <property type="entry name" value="SH3"/>
    <property type="match status" value="1"/>
</dbReference>
<dbReference type="Pfam" id="PF00880">
    <property type="entry name" value="Nebulin"/>
    <property type="match status" value="2"/>
</dbReference>
<evidence type="ECO:0000256" key="3">
    <source>
        <dbReference type="ARBA" id="ARBA00022737"/>
    </source>
</evidence>
<dbReference type="Pfam" id="PF14604">
    <property type="entry name" value="SH3_9"/>
    <property type="match status" value="1"/>
</dbReference>
<keyword evidence="12" id="KW-1185">Reference proteome</keyword>
<evidence type="ECO:0000256" key="7">
    <source>
        <dbReference type="PROSITE-ProRule" id="PRU00192"/>
    </source>
</evidence>
<feature type="region of interest" description="Disordered" evidence="8">
    <location>
        <begin position="232"/>
        <end position="251"/>
    </location>
</feature>
<dbReference type="Gene3D" id="2.30.30.40">
    <property type="entry name" value="SH3 Domains"/>
    <property type="match status" value="1"/>
</dbReference>
<organism evidence="11 12">
    <name type="scientific">Trichogramma brassicae</name>
    <dbReference type="NCBI Taxonomy" id="86971"/>
    <lineage>
        <taxon>Eukaryota</taxon>
        <taxon>Metazoa</taxon>
        <taxon>Ecdysozoa</taxon>
        <taxon>Arthropoda</taxon>
        <taxon>Hexapoda</taxon>
        <taxon>Insecta</taxon>
        <taxon>Pterygota</taxon>
        <taxon>Neoptera</taxon>
        <taxon>Endopterygota</taxon>
        <taxon>Hymenoptera</taxon>
        <taxon>Apocrita</taxon>
        <taxon>Proctotrupomorpha</taxon>
        <taxon>Chalcidoidea</taxon>
        <taxon>Trichogrammatidae</taxon>
        <taxon>Trichogramma</taxon>
    </lineage>
</organism>
<dbReference type="PROSITE" id="PS50023">
    <property type="entry name" value="LIM_DOMAIN_2"/>
    <property type="match status" value="1"/>
</dbReference>
<dbReference type="PROSITE" id="PS51216">
    <property type="entry name" value="NEBULIN"/>
    <property type="match status" value="2"/>
</dbReference>
<dbReference type="PROSITE" id="PS50002">
    <property type="entry name" value="SH3"/>
    <property type="match status" value="1"/>
</dbReference>
<keyword evidence="3" id="KW-0677">Repeat</keyword>
<dbReference type="PANTHER" id="PTHR46218">
    <property type="entry name" value="LASP"/>
    <property type="match status" value="1"/>
</dbReference>
<dbReference type="CDD" id="cd09447">
    <property type="entry name" value="LIM_LASP"/>
    <property type="match status" value="1"/>
</dbReference>
<dbReference type="SMART" id="SM00227">
    <property type="entry name" value="NEBU"/>
    <property type="match status" value="2"/>
</dbReference>
<evidence type="ECO:0000259" key="10">
    <source>
        <dbReference type="PROSITE" id="PS50023"/>
    </source>
</evidence>
<feature type="compositionally biased region" description="Low complexity" evidence="8">
    <location>
        <begin position="168"/>
        <end position="216"/>
    </location>
</feature>
<feature type="region of interest" description="Disordered" evidence="8">
    <location>
        <begin position="166"/>
        <end position="218"/>
    </location>
</feature>
<dbReference type="InterPro" id="IPR000900">
    <property type="entry name" value="Nebulin_repeat"/>
</dbReference>
<gene>
    <name evidence="11" type="ORF">TBRA_LOCUS2632</name>
</gene>
<evidence type="ECO:0000313" key="11">
    <source>
        <dbReference type="EMBL" id="CAB0030635.1"/>
    </source>
</evidence>
<evidence type="ECO:0000256" key="2">
    <source>
        <dbReference type="ARBA" id="ARBA00022723"/>
    </source>
</evidence>
<dbReference type="Proteomes" id="UP000479190">
    <property type="component" value="Unassembled WGS sequence"/>
</dbReference>
<dbReference type="PROSITE" id="PS00478">
    <property type="entry name" value="LIM_DOMAIN_1"/>
    <property type="match status" value="1"/>
</dbReference>
<evidence type="ECO:0000256" key="6">
    <source>
        <dbReference type="PROSITE-ProRule" id="PRU00125"/>
    </source>
</evidence>
<dbReference type="EMBL" id="CADCXV010000502">
    <property type="protein sequence ID" value="CAB0030635.1"/>
    <property type="molecule type" value="Genomic_DNA"/>
</dbReference>
<dbReference type="PANTHER" id="PTHR46218:SF4">
    <property type="entry name" value="LIM AND SH3 DOMAIN PROTEIN LASP"/>
    <property type="match status" value="1"/>
</dbReference>
<dbReference type="FunFam" id="2.30.30.40:FF:000007">
    <property type="entry name" value="nebulin isoform X1"/>
    <property type="match status" value="1"/>
</dbReference>
<keyword evidence="5 6" id="KW-0440">LIM domain</keyword>
<evidence type="ECO:0000313" key="12">
    <source>
        <dbReference type="Proteomes" id="UP000479190"/>
    </source>
</evidence>
<evidence type="ECO:0000259" key="9">
    <source>
        <dbReference type="PROSITE" id="PS50002"/>
    </source>
</evidence>
<keyword evidence="1 7" id="KW-0728">SH3 domain</keyword>
<dbReference type="GO" id="GO:0005737">
    <property type="term" value="C:cytoplasm"/>
    <property type="evidence" value="ECO:0007669"/>
    <property type="project" value="UniProtKB-ARBA"/>
</dbReference>
<reference evidence="11 12" key="1">
    <citation type="submission" date="2020-02" db="EMBL/GenBank/DDBJ databases">
        <authorList>
            <person name="Ferguson B K."/>
        </authorList>
    </citation>
    <scope>NUCLEOTIDE SEQUENCE [LARGE SCALE GENOMIC DNA]</scope>
</reference>
<feature type="domain" description="LIM zinc-binding" evidence="10">
    <location>
        <begin position="3"/>
        <end position="63"/>
    </location>
</feature>
<sequence>MNKTCARCEKTVYPIEELKCLDKVWHKQCFKCQGCGMTLNMRTYKGFNKQPYCEAHIPKAKATTMAVTPELTRIAENTKIQSNVKYHAEFEKAKGKFTQVADDPETMRVKQNSKIISNVAYHGELEKKAIMEQKRTMTGENGEQIEYVEYTDGTIAPASSVNANTLTQPQHQQLQHHQQQQQHQQQQKQHQQQHQQQQQQQHQHQQQQHQQQQQQQVMNRPTVISPVQRAPGIADYDPLSEARPSPYSGRQTATTVIYTSDKGAVTNPPTRKIGSVADIDPVNEYYGSLTPATNNNHVAQHQPPPMQVTTGRVYRAMYDYEAQDHDEVSFCDGDLIINCTAIDEGWMTGVVQRTGRHGMLPANYVEPAQI</sequence>
<dbReference type="SMART" id="SM00132">
    <property type="entry name" value="LIM"/>
    <property type="match status" value="1"/>
</dbReference>
<dbReference type="InterPro" id="IPR001452">
    <property type="entry name" value="SH3_domain"/>
</dbReference>
<dbReference type="Gene3D" id="2.10.110.10">
    <property type="entry name" value="Cysteine Rich Protein"/>
    <property type="match status" value="1"/>
</dbReference>
<dbReference type="InterPro" id="IPR051759">
    <property type="entry name" value="LIM-SH3_domain_protein"/>
</dbReference>
<evidence type="ECO:0000256" key="5">
    <source>
        <dbReference type="ARBA" id="ARBA00023038"/>
    </source>
</evidence>
<dbReference type="GO" id="GO:0005925">
    <property type="term" value="C:focal adhesion"/>
    <property type="evidence" value="ECO:0007669"/>
    <property type="project" value="TreeGrafter"/>
</dbReference>
<protein>
    <recommendedName>
        <fullName evidence="13">LIM zinc-binding domain-containing protein</fullName>
    </recommendedName>
</protein>
<dbReference type="OrthoDB" id="191061at2759"/>
<feature type="domain" description="SH3" evidence="9">
    <location>
        <begin position="309"/>
        <end position="370"/>
    </location>
</feature>
<dbReference type="AlphaFoldDB" id="A0A6H5I282"/>
<dbReference type="GO" id="GO:0046872">
    <property type="term" value="F:metal ion binding"/>
    <property type="evidence" value="ECO:0007669"/>
    <property type="project" value="UniProtKB-KW"/>
</dbReference>
<accession>A0A6H5I282</accession>
<dbReference type="CDD" id="cd11789">
    <property type="entry name" value="SH3_Nebulin_family_C"/>
    <property type="match status" value="1"/>
</dbReference>
<keyword evidence="4 6" id="KW-0862">Zinc</keyword>
<dbReference type="InterPro" id="IPR036028">
    <property type="entry name" value="SH3-like_dom_sf"/>
</dbReference>
<evidence type="ECO:0000256" key="8">
    <source>
        <dbReference type="SAM" id="MobiDB-lite"/>
    </source>
</evidence>
<name>A0A6H5I282_9HYME</name>